<sequence>MRDFMKPRTPKIFAIVGAVIALVGSLVNWVVSGSDGTDGGIKGMDGDGVITLIVSIVAALAVVGAMVAKKAPLYLGGAVLSLVSVVFAVINMADPARLVAQKLESDEGASAAEAEKAAEAVVKMADVSAGPGLYMVLIGAALTVMRTSWTVRSPPGRPRGARAARFVRKKNHRIRSWGKTVGGSYSSMQRHDPLCRQ</sequence>
<gene>
    <name evidence="2" type="ORF">GCM10010246_63100</name>
</gene>
<evidence type="ECO:0000256" key="1">
    <source>
        <dbReference type="SAM" id="Phobius"/>
    </source>
</evidence>
<accession>A0ABN3GWK9</accession>
<feature type="transmembrane region" description="Helical" evidence="1">
    <location>
        <begin position="50"/>
        <end position="68"/>
    </location>
</feature>
<feature type="transmembrane region" description="Helical" evidence="1">
    <location>
        <begin position="73"/>
        <end position="93"/>
    </location>
</feature>
<dbReference type="RefSeq" id="WP_346177733.1">
    <property type="nucleotide sequence ID" value="NZ_BAAASD010000035.1"/>
</dbReference>
<dbReference type="EMBL" id="BAAASD010000035">
    <property type="protein sequence ID" value="GAA2363116.1"/>
    <property type="molecule type" value="Genomic_DNA"/>
</dbReference>
<dbReference type="Proteomes" id="UP001500253">
    <property type="component" value="Unassembled WGS sequence"/>
</dbReference>
<feature type="transmembrane region" description="Helical" evidence="1">
    <location>
        <begin position="132"/>
        <end position="149"/>
    </location>
</feature>
<keyword evidence="1" id="KW-1133">Transmembrane helix</keyword>
<keyword evidence="3" id="KW-1185">Reference proteome</keyword>
<keyword evidence="1" id="KW-0472">Membrane</keyword>
<comment type="caution">
    <text evidence="2">The sequence shown here is derived from an EMBL/GenBank/DDBJ whole genome shotgun (WGS) entry which is preliminary data.</text>
</comment>
<proteinExistence type="predicted"/>
<organism evidence="2 3">
    <name type="scientific">Streptomyces cuspidosporus</name>
    <dbReference type="NCBI Taxonomy" id="66882"/>
    <lineage>
        <taxon>Bacteria</taxon>
        <taxon>Bacillati</taxon>
        <taxon>Actinomycetota</taxon>
        <taxon>Actinomycetes</taxon>
        <taxon>Kitasatosporales</taxon>
        <taxon>Streptomycetaceae</taxon>
        <taxon>Streptomyces</taxon>
    </lineage>
</organism>
<evidence type="ECO:0000313" key="3">
    <source>
        <dbReference type="Proteomes" id="UP001500253"/>
    </source>
</evidence>
<protein>
    <submittedName>
        <fullName evidence="2">Uncharacterized protein</fullName>
    </submittedName>
</protein>
<evidence type="ECO:0000313" key="2">
    <source>
        <dbReference type="EMBL" id="GAA2363116.1"/>
    </source>
</evidence>
<feature type="transmembrane region" description="Helical" evidence="1">
    <location>
        <begin position="12"/>
        <end position="30"/>
    </location>
</feature>
<keyword evidence="1" id="KW-0812">Transmembrane</keyword>
<name>A0ABN3GWK9_9ACTN</name>
<reference evidence="2 3" key="1">
    <citation type="journal article" date="2019" name="Int. J. Syst. Evol. Microbiol.">
        <title>The Global Catalogue of Microorganisms (GCM) 10K type strain sequencing project: providing services to taxonomists for standard genome sequencing and annotation.</title>
        <authorList>
            <consortium name="The Broad Institute Genomics Platform"/>
            <consortium name="The Broad Institute Genome Sequencing Center for Infectious Disease"/>
            <person name="Wu L."/>
            <person name="Ma J."/>
        </authorList>
    </citation>
    <scope>NUCLEOTIDE SEQUENCE [LARGE SCALE GENOMIC DNA]</scope>
    <source>
        <strain evidence="2 3">JCM 4316</strain>
    </source>
</reference>